<dbReference type="PANTHER" id="PTHR48081">
    <property type="entry name" value="AB HYDROLASE SUPERFAMILY PROTEIN C4A8.06C"/>
    <property type="match status" value="1"/>
</dbReference>
<dbReference type="EMBL" id="LWHJ01000022">
    <property type="protein sequence ID" value="OAQ40457.1"/>
    <property type="molecule type" value="Genomic_DNA"/>
</dbReference>
<evidence type="ECO:0000313" key="4">
    <source>
        <dbReference type="EMBL" id="OAQ40457.1"/>
    </source>
</evidence>
<proteinExistence type="predicted"/>
<evidence type="ECO:0000256" key="2">
    <source>
        <dbReference type="SAM" id="SignalP"/>
    </source>
</evidence>
<dbReference type="InterPro" id="IPR050300">
    <property type="entry name" value="GDXG_lipolytic_enzyme"/>
</dbReference>
<evidence type="ECO:0000259" key="3">
    <source>
        <dbReference type="Pfam" id="PF20434"/>
    </source>
</evidence>
<keyword evidence="5" id="KW-1185">Reference proteome</keyword>
<feature type="signal peptide" evidence="2">
    <location>
        <begin position="1"/>
        <end position="19"/>
    </location>
</feature>
<comment type="caution">
    <text evidence="4">The sequence shown here is derived from an EMBL/GenBank/DDBJ whole genome shotgun (WGS) entry which is preliminary data.</text>
</comment>
<organism evidence="4 5">
    <name type="scientific">Pedobacter psychrophilus</name>
    <dbReference type="NCBI Taxonomy" id="1826909"/>
    <lineage>
        <taxon>Bacteria</taxon>
        <taxon>Pseudomonadati</taxon>
        <taxon>Bacteroidota</taxon>
        <taxon>Sphingobacteriia</taxon>
        <taxon>Sphingobacteriales</taxon>
        <taxon>Sphingobacteriaceae</taxon>
        <taxon>Pedobacter</taxon>
    </lineage>
</organism>
<name>A0A179DHA3_9SPHI</name>
<keyword evidence="2" id="KW-0732">Signal</keyword>
<keyword evidence="4" id="KW-0624">Polysaccharide degradation</keyword>
<reference evidence="4 5" key="1">
    <citation type="submission" date="2016-04" db="EMBL/GenBank/DDBJ databases">
        <authorList>
            <person name="Evans L.H."/>
            <person name="Alamgir A."/>
            <person name="Owens N."/>
            <person name="Weber N.D."/>
            <person name="Virtaneva K."/>
            <person name="Barbian K."/>
            <person name="Babar A."/>
            <person name="Rosenke K."/>
        </authorList>
    </citation>
    <scope>NUCLEOTIDE SEQUENCE [LARGE SCALE GENOMIC DNA]</scope>
    <source>
        <strain evidence="4 5">CCM 8644</strain>
    </source>
</reference>
<keyword evidence="4" id="KW-0858">Xylan degradation</keyword>
<dbReference type="OrthoDB" id="9794725at2"/>
<dbReference type="Pfam" id="PF20434">
    <property type="entry name" value="BD-FAE"/>
    <property type="match status" value="1"/>
</dbReference>
<dbReference type="STRING" id="1826909.A5893_05780"/>
<evidence type="ECO:0000313" key="5">
    <source>
        <dbReference type="Proteomes" id="UP000078459"/>
    </source>
</evidence>
<dbReference type="GO" id="GO:0045493">
    <property type="term" value="P:xylan catabolic process"/>
    <property type="evidence" value="ECO:0007669"/>
    <property type="project" value="UniProtKB-KW"/>
</dbReference>
<feature type="chain" id="PRO_5008100508" evidence="2">
    <location>
        <begin position="20"/>
        <end position="304"/>
    </location>
</feature>
<accession>A0A179DHA3</accession>
<keyword evidence="4" id="KW-0119">Carbohydrate metabolism</keyword>
<gene>
    <name evidence="4" type="ORF">A5893_05780</name>
</gene>
<dbReference type="PANTHER" id="PTHR48081:SF6">
    <property type="entry name" value="PEPTIDASE S9 PROLYL OLIGOPEPTIDASE CATALYTIC DOMAIN-CONTAINING PROTEIN"/>
    <property type="match status" value="1"/>
</dbReference>
<keyword evidence="1 4" id="KW-0378">Hydrolase</keyword>
<dbReference type="SUPFAM" id="SSF53474">
    <property type="entry name" value="alpha/beta-Hydrolases"/>
    <property type="match status" value="1"/>
</dbReference>
<dbReference type="InterPro" id="IPR029058">
    <property type="entry name" value="AB_hydrolase_fold"/>
</dbReference>
<dbReference type="Gene3D" id="3.40.50.1820">
    <property type="entry name" value="alpha/beta hydrolase"/>
    <property type="match status" value="1"/>
</dbReference>
<reference evidence="4 5" key="2">
    <citation type="submission" date="2016-06" db="EMBL/GenBank/DDBJ databases">
        <title>Pedobacter psychrophilus sp. nov., isolated from Antarctic fragmentary rock.</title>
        <authorList>
            <person name="Svec P."/>
        </authorList>
    </citation>
    <scope>NUCLEOTIDE SEQUENCE [LARGE SCALE GENOMIC DNA]</scope>
    <source>
        <strain evidence="4 5">CCM 8644</strain>
    </source>
</reference>
<dbReference type="RefSeq" id="WP_068821695.1">
    <property type="nucleotide sequence ID" value="NZ_LWHJ01000022.1"/>
</dbReference>
<feature type="domain" description="BD-FAE-like" evidence="3">
    <location>
        <begin position="65"/>
        <end position="260"/>
    </location>
</feature>
<protein>
    <submittedName>
        <fullName evidence="4">1,4-beta-xylanase</fullName>
    </submittedName>
</protein>
<evidence type="ECO:0000256" key="1">
    <source>
        <dbReference type="ARBA" id="ARBA00022801"/>
    </source>
</evidence>
<dbReference type="GO" id="GO:0016798">
    <property type="term" value="F:hydrolase activity, acting on glycosyl bonds"/>
    <property type="evidence" value="ECO:0007669"/>
    <property type="project" value="UniProtKB-KW"/>
</dbReference>
<dbReference type="InterPro" id="IPR049492">
    <property type="entry name" value="BD-FAE-like_dom"/>
</dbReference>
<keyword evidence="4" id="KW-0326">Glycosidase</keyword>
<dbReference type="Proteomes" id="UP000078459">
    <property type="component" value="Unassembled WGS sequence"/>
</dbReference>
<sequence length="304" mass="33763">MKKLLIIFFLIFMFGKTEAQQIMDLYSGEVPNSKTNSDYIERSDTSKADGKIRVSKVSKPQLIAFYPEKGKANGTSVIICPGGGYAILAIAHEGYDIAKEFNKYGVTAFVLKYRLPSDDIMIDKAIGPLQDAQQATKMVKENALTWNLDTAKIGIMGFSAGGHLASTLETHYKKSLVDNPKKTNLRPDFAILGYPVVTMGKFGHKGSRENLLGKTAAQDQIDYYSNELQVNQNTPPTFIFQANDDKSVPSENSLDLTKALKQAGVKVELHLYQNGGHGYGLINPTTKESWFVTMINWMKENKFL</sequence>
<dbReference type="AlphaFoldDB" id="A0A179DHA3"/>